<dbReference type="GO" id="GO:0004519">
    <property type="term" value="F:endonuclease activity"/>
    <property type="evidence" value="ECO:0007669"/>
    <property type="project" value="UniProtKB-KW"/>
</dbReference>
<protein>
    <submittedName>
        <fullName evidence="1">CfrBI restriction endonuclease</fullName>
    </submittedName>
</protein>
<keyword evidence="1" id="KW-0540">Nuclease</keyword>
<evidence type="ECO:0000313" key="1">
    <source>
        <dbReference type="EMBL" id="VBB45096.1"/>
    </source>
</evidence>
<proteinExistence type="predicted"/>
<gene>
    <name evidence="1" type="ORF">TRIP_D300070</name>
</gene>
<sequence length="88" mass="10156">MCEVKLMGRGNPESADAVIARATNVFIADKLSQQNKNQLDSLGINWVELRTENGYRRFKNTLENLDIPHKDFEGNLENELDKIFEEIF</sequence>
<accession>A0A653AAJ7</accession>
<keyword evidence="1" id="KW-0255">Endonuclease</keyword>
<name>A0A653AAJ7_9BACT</name>
<dbReference type="AlphaFoldDB" id="A0A653AAJ7"/>
<keyword evidence="1" id="KW-0378">Hydrolase</keyword>
<dbReference type="EMBL" id="UPXZ01000024">
    <property type="protein sequence ID" value="VBB45096.1"/>
    <property type="molecule type" value="Genomic_DNA"/>
</dbReference>
<reference evidence="1" key="1">
    <citation type="submission" date="2018-07" db="EMBL/GenBank/DDBJ databases">
        <authorList>
            <consortium name="Genoscope - CEA"/>
            <person name="William W."/>
        </authorList>
    </citation>
    <scope>NUCLEOTIDE SEQUENCE</scope>
    <source>
        <strain evidence="1">IK1</strain>
    </source>
</reference>
<organism evidence="1">
    <name type="scientific">uncultured Paludibacter sp</name>
    <dbReference type="NCBI Taxonomy" id="497635"/>
    <lineage>
        <taxon>Bacteria</taxon>
        <taxon>Pseudomonadati</taxon>
        <taxon>Bacteroidota</taxon>
        <taxon>Bacteroidia</taxon>
        <taxon>Bacteroidales</taxon>
        <taxon>Paludibacteraceae</taxon>
        <taxon>Paludibacter</taxon>
        <taxon>environmental samples</taxon>
    </lineage>
</organism>